<accession>A0A0G0TLL3</accession>
<evidence type="ECO:0000313" key="3">
    <source>
        <dbReference type="Proteomes" id="UP000034531"/>
    </source>
</evidence>
<dbReference type="InterPro" id="IPR051916">
    <property type="entry name" value="GPI-anchor_lipid_remodeler"/>
</dbReference>
<dbReference type="GO" id="GO:0016020">
    <property type="term" value="C:membrane"/>
    <property type="evidence" value="ECO:0007669"/>
    <property type="project" value="GOC"/>
</dbReference>
<name>A0A0G0TLL3_9BACT</name>
<comment type="caution">
    <text evidence="2">The sequence shown here is derived from an EMBL/GenBank/DDBJ whole genome shotgun (WGS) entry which is preliminary data.</text>
</comment>
<evidence type="ECO:0000259" key="1">
    <source>
        <dbReference type="Pfam" id="PF03372"/>
    </source>
</evidence>
<dbReference type="PANTHER" id="PTHR14859">
    <property type="entry name" value="CALCOFLUOR WHITE HYPERSENSITIVE PROTEIN PRECURSOR"/>
    <property type="match status" value="1"/>
</dbReference>
<dbReference type="GO" id="GO:0003824">
    <property type="term" value="F:catalytic activity"/>
    <property type="evidence" value="ECO:0007669"/>
    <property type="project" value="InterPro"/>
</dbReference>
<dbReference type="GO" id="GO:0006506">
    <property type="term" value="P:GPI anchor biosynthetic process"/>
    <property type="evidence" value="ECO:0007669"/>
    <property type="project" value="TreeGrafter"/>
</dbReference>
<dbReference type="SUPFAM" id="SSF56219">
    <property type="entry name" value="DNase I-like"/>
    <property type="match status" value="1"/>
</dbReference>
<sequence length="246" mass="28099">MVSFKVLTYNIHSGCDAQKNHNFEAIIDVLSASGADVIGINEVDRYWDSRSNWQDQVEILSNRLKMEAFYAPAMILPPKDGRKQKREYGNALFTRFPIIEKTKHAMYMHDDPTITYDGTCDTESRSLLQANLNLRGSELWVLVTHLTVYDQKDRLNQVKKLGKIIKSLEGALILMGDLNATADSEELSILAKYLDDPSEGREFVTYYPENPRQIDFILTRNLECKNIEVIKSDASDHYPVVADLTF</sequence>
<dbReference type="Proteomes" id="UP000034531">
    <property type="component" value="Unassembled WGS sequence"/>
</dbReference>
<evidence type="ECO:0000313" key="2">
    <source>
        <dbReference type="EMBL" id="KKR47950.1"/>
    </source>
</evidence>
<dbReference type="EMBL" id="LBYI01000052">
    <property type="protein sequence ID" value="KKR47950.1"/>
    <property type="molecule type" value="Genomic_DNA"/>
</dbReference>
<gene>
    <name evidence="2" type="ORF">UT84_C0052G0003</name>
</gene>
<dbReference type="Pfam" id="PF03372">
    <property type="entry name" value="Exo_endo_phos"/>
    <property type="match status" value="1"/>
</dbReference>
<protein>
    <recommendedName>
        <fullName evidence="1">Endonuclease/exonuclease/phosphatase domain-containing protein</fullName>
    </recommendedName>
</protein>
<dbReference type="InterPro" id="IPR036691">
    <property type="entry name" value="Endo/exonu/phosph_ase_sf"/>
</dbReference>
<feature type="domain" description="Endonuclease/exonuclease/phosphatase" evidence="1">
    <location>
        <begin position="7"/>
        <end position="237"/>
    </location>
</feature>
<proteinExistence type="predicted"/>
<dbReference type="AlphaFoldDB" id="A0A0G0TLL3"/>
<reference evidence="2 3" key="1">
    <citation type="journal article" date="2015" name="Nature">
        <title>rRNA introns, odd ribosomes, and small enigmatic genomes across a large radiation of phyla.</title>
        <authorList>
            <person name="Brown C.T."/>
            <person name="Hug L.A."/>
            <person name="Thomas B.C."/>
            <person name="Sharon I."/>
            <person name="Castelle C.J."/>
            <person name="Singh A."/>
            <person name="Wilkins M.J."/>
            <person name="Williams K.H."/>
            <person name="Banfield J.F."/>
        </authorList>
    </citation>
    <scope>NUCLEOTIDE SEQUENCE [LARGE SCALE GENOMIC DNA]</scope>
</reference>
<dbReference type="PANTHER" id="PTHR14859:SF1">
    <property type="entry name" value="PGAP2-INTERACTING PROTEIN"/>
    <property type="match status" value="1"/>
</dbReference>
<organism evidence="2 3">
    <name type="scientific">Candidatus Curtissbacteria bacterium GW2011_GWA1_40_16</name>
    <dbReference type="NCBI Taxonomy" id="1618405"/>
    <lineage>
        <taxon>Bacteria</taxon>
        <taxon>Candidatus Curtissiibacteriota</taxon>
    </lineage>
</organism>
<dbReference type="Gene3D" id="3.60.10.10">
    <property type="entry name" value="Endonuclease/exonuclease/phosphatase"/>
    <property type="match status" value="1"/>
</dbReference>
<dbReference type="InterPro" id="IPR005135">
    <property type="entry name" value="Endo/exonuclease/phosphatase"/>
</dbReference>